<dbReference type="RefSeq" id="WP_106312900.1">
    <property type="nucleotide sequence ID" value="NZ_PVWO01000685.1"/>
</dbReference>
<proteinExistence type="predicted"/>
<comment type="caution">
    <text evidence="1">The sequence shown here is derived from an EMBL/GenBank/DDBJ whole genome shotgun (WGS) entry which is preliminary data.</text>
</comment>
<dbReference type="InterPro" id="IPR022203">
    <property type="entry name" value="DUF3727"/>
</dbReference>
<keyword evidence="2" id="KW-1185">Reference proteome</keyword>
<sequence length="187" mass="21325">MSSSPQSEDFDDAELVILTDERGRELPCYIERELELDGKVYLLLLPENAPIEIFAWDEEDDVTELVSIEEEEEIERIFADAHAVLSEQNLTLKRTAFTLSAVGELPPLDPTEVVTIELDEDDETLQPEEFQILARFYNEEQEYAICTPVDPLLFFGKSDDKGVVSLLSEAEAEQLQPRLEDMLLDEI</sequence>
<dbReference type="PANTHER" id="PTHR36061:SF3">
    <property type="entry name" value="OS04G0692200 PROTEIN"/>
    <property type="match status" value="1"/>
</dbReference>
<dbReference type="Proteomes" id="UP000238937">
    <property type="component" value="Unassembled WGS sequence"/>
</dbReference>
<dbReference type="PANTHER" id="PTHR36061">
    <property type="match status" value="1"/>
</dbReference>
<dbReference type="Pfam" id="PF12527">
    <property type="entry name" value="DUF3727"/>
    <property type="match status" value="1"/>
</dbReference>
<reference evidence="1 2" key="1">
    <citation type="submission" date="2018-03" db="EMBL/GenBank/DDBJ databases">
        <title>The ancient ancestry and fast evolution of plastids.</title>
        <authorList>
            <person name="Moore K.R."/>
            <person name="Magnabosco C."/>
            <person name="Momper L."/>
            <person name="Gold D.A."/>
            <person name="Bosak T."/>
            <person name="Fournier G.P."/>
        </authorList>
    </citation>
    <scope>NUCLEOTIDE SEQUENCE [LARGE SCALE GENOMIC DNA]</scope>
    <source>
        <strain evidence="1 2">CCALA 037</strain>
    </source>
</reference>
<dbReference type="OrthoDB" id="571691at2"/>
<dbReference type="AlphaFoldDB" id="A0A2T1F6A8"/>
<dbReference type="InterPro" id="IPR009711">
    <property type="entry name" value="UPF0473"/>
</dbReference>
<gene>
    <name evidence="1" type="ORF">C7B77_28220</name>
</gene>
<evidence type="ECO:0000313" key="1">
    <source>
        <dbReference type="EMBL" id="PSB40531.1"/>
    </source>
</evidence>
<protein>
    <submittedName>
        <fullName evidence="1">DUF3727 domain-containing protein</fullName>
    </submittedName>
</protein>
<organism evidence="1 2">
    <name type="scientific">Chamaesiphon polymorphus CCALA 037</name>
    <dbReference type="NCBI Taxonomy" id="2107692"/>
    <lineage>
        <taxon>Bacteria</taxon>
        <taxon>Bacillati</taxon>
        <taxon>Cyanobacteriota</taxon>
        <taxon>Cyanophyceae</taxon>
        <taxon>Gomontiellales</taxon>
        <taxon>Chamaesiphonaceae</taxon>
        <taxon>Chamaesiphon</taxon>
    </lineage>
</organism>
<evidence type="ECO:0000313" key="2">
    <source>
        <dbReference type="Proteomes" id="UP000238937"/>
    </source>
</evidence>
<dbReference type="Pfam" id="PF06949">
    <property type="entry name" value="DUF1292"/>
    <property type="match status" value="1"/>
</dbReference>
<accession>A0A2T1F6A8</accession>
<name>A0A2T1F6A8_9CYAN</name>
<dbReference type="EMBL" id="PVWO01000685">
    <property type="protein sequence ID" value="PSB40531.1"/>
    <property type="molecule type" value="Genomic_DNA"/>
</dbReference>